<sequence>MYFSNPCHRHTNSGRPCFAVSPAFCITTGALPIPHTYSNPLVSRLAARATLRCNLTDCLVSWQGDEMLPEPQCDEISNPGVLPPKGILSQHKTPHSNRQSNHLSSSLLCSHTNPSYSSPGEKNCEEADIRDASHTSLNFFFLFLSAFFGSFTETRAIRR</sequence>
<dbReference type="RefSeq" id="XP_024770888.1">
    <property type="nucleotide sequence ID" value="XM_024913684.1"/>
</dbReference>
<evidence type="ECO:0000313" key="1">
    <source>
        <dbReference type="EMBL" id="PTB51211.1"/>
    </source>
</evidence>
<dbReference type="Proteomes" id="UP000241690">
    <property type="component" value="Unassembled WGS sequence"/>
</dbReference>
<dbReference type="GeneID" id="36622247"/>
<reference evidence="1 2" key="1">
    <citation type="submission" date="2016-07" db="EMBL/GenBank/DDBJ databases">
        <title>Multiple horizontal gene transfer events from other fungi enriched the ability of initially mycotrophic Trichoderma (Ascomycota) to feed on dead plant biomass.</title>
        <authorList>
            <consortium name="DOE Joint Genome Institute"/>
            <person name="Aerts A."/>
            <person name="Atanasova L."/>
            <person name="Chenthamara K."/>
            <person name="Zhang J."/>
            <person name="Grujic M."/>
            <person name="Henrissat B."/>
            <person name="Kuo A."/>
            <person name="Salamov A."/>
            <person name="Lipzen A."/>
            <person name="Labutti K."/>
            <person name="Barry K."/>
            <person name="Miao Y."/>
            <person name="Rahimi M.J."/>
            <person name="Shen Q."/>
            <person name="Grigoriev I.V."/>
            <person name="Kubicek C.P."/>
            <person name="Druzhinina I.S."/>
        </authorList>
    </citation>
    <scope>NUCLEOTIDE SEQUENCE [LARGE SCALE GENOMIC DNA]</scope>
    <source>
        <strain evidence="1 2">CBS 226.95</strain>
    </source>
</reference>
<proteinExistence type="predicted"/>
<gene>
    <name evidence="1" type="ORF">M431DRAFT_237444</name>
</gene>
<evidence type="ECO:0000313" key="2">
    <source>
        <dbReference type="Proteomes" id="UP000241690"/>
    </source>
</evidence>
<name>A0A2T4A2B6_TRIHA</name>
<dbReference type="EMBL" id="KZ679686">
    <property type="protein sequence ID" value="PTB51211.1"/>
    <property type="molecule type" value="Genomic_DNA"/>
</dbReference>
<accession>A0A2T4A2B6</accession>
<dbReference type="AlphaFoldDB" id="A0A2T4A2B6"/>
<organism evidence="1 2">
    <name type="scientific">Trichoderma harzianum CBS 226.95</name>
    <dbReference type="NCBI Taxonomy" id="983964"/>
    <lineage>
        <taxon>Eukaryota</taxon>
        <taxon>Fungi</taxon>
        <taxon>Dikarya</taxon>
        <taxon>Ascomycota</taxon>
        <taxon>Pezizomycotina</taxon>
        <taxon>Sordariomycetes</taxon>
        <taxon>Hypocreomycetidae</taxon>
        <taxon>Hypocreales</taxon>
        <taxon>Hypocreaceae</taxon>
        <taxon>Trichoderma</taxon>
    </lineage>
</organism>
<keyword evidence="2" id="KW-1185">Reference proteome</keyword>
<protein>
    <submittedName>
        <fullName evidence="1">Uncharacterized protein</fullName>
    </submittedName>
</protein>